<protein>
    <submittedName>
        <fullName evidence="2">Uncharacterized protein</fullName>
    </submittedName>
</protein>
<evidence type="ECO:0000256" key="1">
    <source>
        <dbReference type="SAM" id="MobiDB-lite"/>
    </source>
</evidence>
<feature type="compositionally biased region" description="Polar residues" evidence="1">
    <location>
        <begin position="113"/>
        <end position="122"/>
    </location>
</feature>
<comment type="caution">
    <text evidence="2">The sequence shown here is derived from an EMBL/GenBank/DDBJ whole genome shotgun (WGS) entry which is preliminary data.</text>
</comment>
<dbReference type="AlphaFoldDB" id="A0A9N8H5Y9"/>
<dbReference type="EMBL" id="CAICTM010000033">
    <property type="protein sequence ID" value="CAB9498208.1"/>
    <property type="molecule type" value="Genomic_DNA"/>
</dbReference>
<feature type="region of interest" description="Disordered" evidence="1">
    <location>
        <begin position="1"/>
        <end position="69"/>
    </location>
</feature>
<organism evidence="2 3">
    <name type="scientific">Seminavis robusta</name>
    <dbReference type="NCBI Taxonomy" id="568900"/>
    <lineage>
        <taxon>Eukaryota</taxon>
        <taxon>Sar</taxon>
        <taxon>Stramenopiles</taxon>
        <taxon>Ochrophyta</taxon>
        <taxon>Bacillariophyta</taxon>
        <taxon>Bacillariophyceae</taxon>
        <taxon>Bacillariophycidae</taxon>
        <taxon>Naviculales</taxon>
        <taxon>Naviculaceae</taxon>
        <taxon>Seminavis</taxon>
    </lineage>
</organism>
<keyword evidence="3" id="KW-1185">Reference proteome</keyword>
<accession>A0A9N8H5Y9</accession>
<proteinExistence type="predicted"/>
<name>A0A9N8H5Y9_9STRA</name>
<evidence type="ECO:0000313" key="3">
    <source>
        <dbReference type="Proteomes" id="UP001153069"/>
    </source>
</evidence>
<feature type="region of interest" description="Disordered" evidence="1">
    <location>
        <begin position="90"/>
        <end position="122"/>
    </location>
</feature>
<reference evidence="2" key="1">
    <citation type="submission" date="2020-06" db="EMBL/GenBank/DDBJ databases">
        <authorList>
            <consortium name="Plant Systems Biology data submission"/>
        </authorList>
    </citation>
    <scope>NUCLEOTIDE SEQUENCE</scope>
    <source>
        <strain evidence="2">D6</strain>
    </source>
</reference>
<gene>
    <name evidence="2" type="ORF">SEMRO_33_G021430.1</name>
</gene>
<sequence length="122" mass="13743">MNTSPPTTPKSKTKSKPSFFSKLLQSPSRQRKLKSRTAEVQFAQARQGGGITNASPTSSPSPSNRRKEMMDVMLETSDLAEWFNELVRAEEERQRQEQEQLTQQVDADDEEQATSPCTPRQG</sequence>
<evidence type="ECO:0000313" key="2">
    <source>
        <dbReference type="EMBL" id="CAB9498208.1"/>
    </source>
</evidence>
<dbReference type="Proteomes" id="UP001153069">
    <property type="component" value="Unassembled WGS sequence"/>
</dbReference>